<dbReference type="NCBIfam" id="TIGR01382">
    <property type="entry name" value="PfpI"/>
    <property type="match status" value="1"/>
</dbReference>
<keyword evidence="4" id="KW-1185">Reference proteome</keyword>
<evidence type="ECO:0000256" key="1">
    <source>
        <dbReference type="ARBA" id="ARBA00008542"/>
    </source>
</evidence>
<comment type="caution">
    <text evidence="3">The sequence shown here is derived from an EMBL/GenBank/DDBJ whole genome shotgun (WGS) entry which is preliminary data.</text>
</comment>
<keyword evidence="3" id="KW-0315">Glutamine amidotransferase</keyword>
<dbReference type="RefSeq" id="WP_301141994.1">
    <property type="nucleotide sequence ID" value="NZ_JAUHQA010000001.1"/>
</dbReference>
<dbReference type="InterPro" id="IPR029062">
    <property type="entry name" value="Class_I_gatase-like"/>
</dbReference>
<dbReference type="CDD" id="cd03134">
    <property type="entry name" value="GATase1_PfpI_like"/>
    <property type="match status" value="1"/>
</dbReference>
<evidence type="ECO:0000313" key="3">
    <source>
        <dbReference type="EMBL" id="MDN4480566.1"/>
    </source>
</evidence>
<dbReference type="Pfam" id="PF01965">
    <property type="entry name" value="DJ-1_PfpI"/>
    <property type="match status" value="1"/>
</dbReference>
<protein>
    <submittedName>
        <fullName evidence="3">Type 1 glutamine amidotransferase domain-containing protein</fullName>
    </submittedName>
</protein>
<accession>A0ABT8GGJ7</accession>
<dbReference type="PANTHER" id="PTHR42733:SF12">
    <property type="entry name" value="PROTEINASE"/>
    <property type="match status" value="1"/>
</dbReference>
<evidence type="ECO:0000259" key="2">
    <source>
        <dbReference type="Pfam" id="PF01965"/>
    </source>
</evidence>
<comment type="similarity">
    <text evidence="1">Belongs to the peptidase C56 family.</text>
</comment>
<evidence type="ECO:0000313" key="4">
    <source>
        <dbReference type="Proteomes" id="UP001172708"/>
    </source>
</evidence>
<proteinExistence type="inferred from homology"/>
<sequence length="177" mass="18910">MSALIITTNYGVEQDELKMPLEALRNAGVPVTLAATEYSPVQSLVGDKDPGETFEPDTLLADVEMGDYAVLVIPGGTINADNLRTDDAALALVRTFAGDGRTIASICHGPWLLAEADVARGKSLTSYESIATDLRNAGATWEDVELRRCEEEGWTLLTSRNPGDLDAFSPAVVEAAR</sequence>
<feature type="domain" description="DJ-1/PfpI" evidence="2">
    <location>
        <begin position="2"/>
        <end position="174"/>
    </location>
</feature>
<dbReference type="EMBL" id="JAUHQA010000001">
    <property type="protein sequence ID" value="MDN4480566.1"/>
    <property type="molecule type" value="Genomic_DNA"/>
</dbReference>
<dbReference type="InterPro" id="IPR002818">
    <property type="entry name" value="DJ-1/PfpI"/>
</dbReference>
<dbReference type="Gene3D" id="3.40.50.880">
    <property type="match status" value="1"/>
</dbReference>
<dbReference type="SUPFAM" id="SSF52317">
    <property type="entry name" value="Class I glutamine amidotransferase-like"/>
    <property type="match status" value="1"/>
</dbReference>
<dbReference type="PANTHER" id="PTHR42733">
    <property type="entry name" value="DJ-1 PROTEIN"/>
    <property type="match status" value="1"/>
</dbReference>
<dbReference type="InterPro" id="IPR006286">
    <property type="entry name" value="C56_PfpI-like"/>
</dbReference>
<reference evidence="3" key="1">
    <citation type="submission" date="2023-06" db="EMBL/GenBank/DDBJ databases">
        <title>Egi l300058.</title>
        <authorList>
            <person name="Gao L."/>
            <person name="Fang B.-Z."/>
            <person name="Li W.-J."/>
        </authorList>
    </citation>
    <scope>NUCLEOTIDE SEQUENCE</scope>
    <source>
        <strain evidence="3">EGI L300058</strain>
    </source>
</reference>
<name>A0ABT8GGJ7_9MICO</name>
<organism evidence="3 4">
    <name type="scientific">Demequina muriae</name>
    <dbReference type="NCBI Taxonomy" id="3051664"/>
    <lineage>
        <taxon>Bacteria</taxon>
        <taxon>Bacillati</taxon>
        <taxon>Actinomycetota</taxon>
        <taxon>Actinomycetes</taxon>
        <taxon>Micrococcales</taxon>
        <taxon>Demequinaceae</taxon>
        <taxon>Demequina</taxon>
    </lineage>
</organism>
<dbReference type="PROSITE" id="PS51276">
    <property type="entry name" value="PEPTIDASE_C56_PFPI"/>
    <property type="match status" value="1"/>
</dbReference>
<gene>
    <name evidence="3" type="ORF">QQX02_06485</name>
</gene>
<dbReference type="Proteomes" id="UP001172708">
    <property type="component" value="Unassembled WGS sequence"/>
</dbReference>